<evidence type="ECO:0000313" key="4">
    <source>
        <dbReference type="Proteomes" id="UP001163687"/>
    </source>
</evidence>
<reference evidence="3" key="1">
    <citation type="submission" date="2022-03" db="EMBL/GenBank/DDBJ databases">
        <title>Complete genome sequence of Caldinitratiruptor microaerophilus.</title>
        <authorList>
            <person name="Mukaiyama R."/>
            <person name="Nishiyama T."/>
            <person name="Ueda K."/>
        </authorList>
    </citation>
    <scope>NUCLEOTIDE SEQUENCE</scope>
    <source>
        <strain evidence="3">JCM 16183</strain>
    </source>
</reference>
<evidence type="ECO:0000259" key="1">
    <source>
        <dbReference type="PROSITE" id="PS51831"/>
    </source>
</evidence>
<dbReference type="PANTHER" id="PTHR43155">
    <property type="entry name" value="CYCLIC DI-GMP PHOSPHODIESTERASE PA4108-RELATED"/>
    <property type="match status" value="1"/>
</dbReference>
<dbReference type="PANTHER" id="PTHR43155:SF2">
    <property type="entry name" value="CYCLIC DI-GMP PHOSPHODIESTERASE PA4108"/>
    <property type="match status" value="1"/>
</dbReference>
<sequence length="572" mass="62105">MAVSSAVYIVSNVGLVSSLDWATNGRAPLHTAKALLEDGGPGFLVTAGFGLAMAYAWKAGGWPQVALLCFAILAFRHAVQLYLEMKRRWLNAIAQAQVLGAHGHAKLAQSHSHMVADLSRELATRLGLPQDEIDLVHVAALVHDVGEVEVAPRVVAAYYRGAVLTLNDAQEYQRHAVVGGEMAARLSGVDRVGVMVRHHHEHWDGTGYPDRLAGQAIPLGARILAAAEAATMIAIREPHLSRQELIQKVAALSGTVLDPAITPKLIEILGSDDPILAEPGSAVPTGTDISKQLLEAVGEPTLLELLDVGHILHYKGGHFYLTTGEPASPIHGLPELVELSLRQGQPVRQQLADASRQRIYEVFCVPLAETAIVLMLDITNLLSAEREQRRRLQQAYKDVLFAVTRGKLRFLDETDLRALLTEGEVFASLAFQHPRQVRECRQAAIDLAAQHALADRSFPLALCVSEAVTNVLKHAGRGQFEARVIHDGIRIVVTDSGAGIPLDILPNAILVDGFSTKESLGKGFNLMLHYMDRVWIYTSPEGTTVVLDVVRQRKTETGDKYDAEAVHEPEGG</sequence>
<dbReference type="PROSITE" id="PS51831">
    <property type="entry name" value="HD"/>
    <property type="match status" value="1"/>
</dbReference>
<keyword evidence="4" id="KW-1185">Reference proteome</keyword>
<dbReference type="InterPro" id="IPR006674">
    <property type="entry name" value="HD_domain"/>
</dbReference>
<dbReference type="PROSITE" id="PS51832">
    <property type="entry name" value="HD_GYP"/>
    <property type="match status" value="1"/>
</dbReference>
<organism evidence="3 4">
    <name type="scientific">Caldinitratiruptor microaerophilus</name>
    <dbReference type="NCBI Taxonomy" id="671077"/>
    <lineage>
        <taxon>Bacteria</taxon>
        <taxon>Bacillati</taxon>
        <taxon>Bacillota</taxon>
        <taxon>Clostridia</taxon>
        <taxon>Eubacteriales</taxon>
        <taxon>Symbiobacteriaceae</taxon>
        <taxon>Caldinitratiruptor</taxon>
    </lineage>
</organism>
<protein>
    <recommendedName>
        <fullName evidence="5">HD domain-containing protein</fullName>
    </recommendedName>
</protein>
<dbReference type="RefSeq" id="WP_264844580.1">
    <property type="nucleotide sequence ID" value="NZ_AP025628.1"/>
</dbReference>
<dbReference type="KEGG" id="cmic:caldi_16510"/>
<dbReference type="SUPFAM" id="SSF55874">
    <property type="entry name" value="ATPase domain of HSP90 chaperone/DNA topoisomerase II/histidine kinase"/>
    <property type="match status" value="1"/>
</dbReference>
<evidence type="ECO:0008006" key="5">
    <source>
        <dbReference type="Google" id="ProtNLM"/>
    </source>
</evidence>
<dbReference type="Gene3D" id="1.10.3210.10">
    <property type="entry name" value="Hypothetical protein af1432"/>
    <property type="match status" value="1"/>
</dbReference>
<dbReference type="InterPro" id="IPR003607">
    <property type="entry name" value="HD/PDEase_dom"/>
</dbReference>
<dbReference type="InterPro" id="IPR037522">
    <property type="entry name" value="HD_GYP_dom"/>
</dbReference>
<dbReference type="SUPFAM" id="SSF109604">
    <property type="entry name" value="HD-domain/PDEase-like"/>
    <property type="match status" value="1"/>
</dbReference>
<dbReference type="Pfam" id="PF13581">
    <property type="entry name" value="HATPase_c_2"/>
    <property type="match status" value="1"/>
</dbReference>
<gene>
    <name evidence="3" type="ORF">caldi_16510</name>
</gene>
<dbReference type="Proteomes" id="UP001163687">
    <property type="component" value="Chromosome"/>
</dbReference>
<dbReference type="Gene3D" id="3.30.565.10">
    <property type="entry name" value="Histidine kinase-like ATPase, C-terminal domain"/>
    <property type="match status" value="1"/>
</dbReference>
<dbReference type="InterPro" id="IPR036890">
    <property type="entry name" value="HATPase_C_sf"/>
</dbReference>
<proteinExistence type="predicted"/>
<dbReference type="AlphaFoldDB" id="A0AA35G7Z5"/>
<dbReference type="Pfam" id="PF13487">
    <property type="entry name" value="HD_5"/>
    <property type="match status" value="1"/>
</dbReference>
<dbReference type="InterPro" id="IPR003594">
    <property type="entry name" value="HATPase_dom"/>
</dbReference>
<name>A0AA35G7Z5_9FIRM</name>
<dbReference type="CDD" id="cd00077">
    <property type="entry name" value="HDc"/>
    <property type="match status" value="1"/>
</dbReference>
<dbReference type="EMBL" id="AP025628">
    <property type="protein sequence ID" value="BDG60561.1"/>
    <property type="molecule type" value="Genomic_DNA"/>
</dbReference>
<evidence type="ECO:0000259" key="2">
    <source>
        <dbReference type="PROSITE" id="PS51832"/>
    </source>
</evidence>
<evidence type="ECO:0000313" key="3">
    <source>
        <dbReference type="EMBL" id="BDG60561.1"/>
    </source>
</evidence>
<feature type="domain" description="HD-GYP" evidence="2">
    <location>
        <begin position="86"/>
        <end position="281"/>
    </location>
</feature>
<accession>A0AA35G7Z5</accession>
<feature type="domain" description="HD" evidence="1">
    <location>
        <begin position="108"/>
        <end position="233"/>
    </location>
</feature>